<dbReference type="AlphaFoldDB" id="G2Y1U9"/>
<evidence type="ECO:0000313" key="1">
    <source>
        <dbReference type="EMBL" id="CCD46639.1"/>
    </source>
</evidence>
<dbReference type="EMBL" id="FQ790282">
    <property type="protein sequence ID" value="CCD46639.1"/>
    <property type="molecule type" value="Genomic_DNA"/>
</dbReference>
<sequence>MGPDLEELGIRGIGNGVSRRRGVGVVYLFGLWKEVQRWDLEDWLRGSRNEVA</sequence>
<proteinExistence type="predicted"/>
<evidence type="ECO:0000313" key="2">
    <source>
        <dbReference type="Proteomes" id="UP000008177"/>
    </source>
</evidence>
<dbReference type="HOGENOM" id="CLU_3086954_0_0_1"/>
<gene>
    <name evidence="1" type="ORF">BofuT4_uP042500.1</name>
</gene>
<dbReference type="InParanoid" id="G2Y1U9"/>
<organism evidence="1 2">
    <name type="scientific">Botryotinia fuckeliana (strain T4)</name>
    <name type="common">Noble rot fungus</name>
    <name type="synonym">Botrytis cinerea</name>
    <dbReference type="NCBI Taxonomy" id="999810"/>
    <lineage>
        <taxon>Eukaryota</taxon>
        <taxon>Fungi</taxon>
        <taxon>Dikarya</taxon>
        <taxon>Ascomycota</taxon>
        <taxon>Pezizomycotina</taxon>
        <taxon>Leotiomycetes</taxon>
        <taxon>Helotiales</taxon>
        <taxon>Sclerotiniaceae</taxon>
        <taxon>Botrytis</taxon>
    </lineage>
</organism>
<name>G2Y1U9_BOTF4</name>
<reference evidence="2" key="1">
    <citation type="journal article" date="2011" name="PLoS Genet.">
        <title>Genomic analysis of the necrotrophic fungal pathogens Sclerotinia sclerotiorum and Botrytis cinerea.</title>
        <authorList>
            <person name="Amselem J."/>
            <person name="Cuomo C.A."/>
            <person name="van Kan J.A."/>
            <person name="Viaud M."/>
            <person name="Benito E.P."/>
            <person name="Couloux A."/>
            <person name="Coutinho P.M."/>
            <person name="de Vries R.P."/>
            <person name="Dyer P.S."/>
            <person name="Fillinger S."/>
            <person name="Fournier E."/>
            <person name="Gout L."/>
            <person name="Hahn M."/>
            <person name="Kohn L."/>
            <person name="Lapalu N."/>
            <person name="Plummer K.M."/>
            <person name="Pradier J.M."/>
            <person name="Quevillon E."/>
            <person name="Sharon A."/>
            <person name="Simon A."/>
            <person name="ten Have A."/>
            <person name="Tudzynski B."/>
            <person name="Tudzynski P."/>
            <person name="Wincker P."/>
            <person name="Andrew M."/>
            <person name="Anthouard V."/>
            <person name="Beever R.E."/>
            <person name="Beffa R."/>
            <person name="Benoit I."/>
            <person name="Bouzid O."/>
            <person name="Brault B."/>
            <person name="Chen Z."/>
            <person name="Choquer M."/>
            <person name="Collemare J."/>
            <person name="Cotton P."/>
            <person name="Danchin E.G."/>
            <person name="Da Silva C."/>
            <person name="Gautier A."/>
            <person name="Giraud C."/>
            <person name="Giraud T."/>
            <person name="Gonzalez C."/>
            <person name="Grossetete S."/>
            <person name="Guldener U."/>
            <person name="Henrissat B."/>
            <person name="Howlett B.J."/>
            <person name="Kodira C."/>
            <person name="Kretschmer M."/>
            <person name="Lappartient A."/>
            <person name="Leroch M."/>
            <person name="Levis C."/>
            <person name="Mauceli E."/>
            <person name="Neuveglise C."/>
            <person name="Oeser B."/>
            <person name="Pearson M."/>
            <person name="Poulain J."/>
            <person name="Poussereau N."/>
            <person name="Quesneville H."/>
            <person name="Rascle C."/>
            <person name="Schumacher J."/>
            <person name="Segurens B."/>
            <person name="Sexton A."/>
            <person name="Silva E."/>
            <person name="Sirven C."/>
            <person name="Soanes D.M."/>
            <person name="Talbot N.J."/>
            <person name="Templeton M."/>
            <person name="Yandava C."/>
            <person name="Yarden O."/>
            <person name="Zeng Q."/>
            <person name="Rollins J.A."/>
            <person name="Lebrun M.H."/>
            <person name="Dickman M."/>
        </authorList>
    </citation>
    <scope>NUCLEOTIDE SEQUENCE [LARGE SCALE GENOMIC DNA]</scope>
    <source>
        <strain evidence="2">T4</strain>
    </source>
</reference>
<protein>
    <submittedName>
        <fullName evidence="1">Uncharacterized protein</fullName>
    </submittedName>
</protein>
<accession>G2Y1U9</accession>
<dbReference type="Proteomes" id="UP000008177">
    <property type="component" value="Unplaced contigs"/>
</dbReference>